<feature type="region of interest" description="Disordered" evidence="1">
    <location>
        <begin position="1"/>
        <end position="20"/>
    </location>
</feature>
<protein>
    <submittedName>
        <fullName evidence="2">Uncharacterized protein</fullName>
    </submittedName>
</protein>
<sequence>MANKTTYVATAPDGSTRTRTSTRTYTHAVLVFGRNWYAKVRRNGLCR</sequence>
<dbReference type="RefSeq" id="WP_019348351.1">
    <property type="nucleotide sequence ID" value="NZ_JAGIOP010000002.1"/>
</dbReference>
<proteinExistence type="predicted"/>
<keyword evidence="3" id="KW-1185">Reference proteome</keyword>
<evidence type="ECO:0000256" key="1">
    <source>
        <dbReference type="SAM" id="MobiDB-lite"/>
    </source>
</evidence>
<organism evidence="2 3">
    <name type="scientific">Mycolicibacterium lutetiense</name>
    <dbReference type="NCBI Taxonomy" id="1641992"/>
    <lineage>
        <taxon>Bacteria</taxon>
        <taxon>Bacillati</taxon>
        <taxon>Actinomycetota</taxon>
        <taxon>Actinomycetes</taxon>
        <taxon>Mycobacteriales</taxon>
        <taxon>Mycobacteriaceae</taxon>
        <taxon>Mycolicibacterium</taxon>
    </lineage>
</organism>
<name>A0ABS4ZTP5_9MYCO</name>
<accession>A0ABS4ZTP5</accession>
<evidence type="ECO:0000313" key="3">
    <source>
        <dbReference type="Proteomes" id="UP000694460"/>
    </source>
</evidence>
<evidence type="ECO:0000313" key="2">
    <source>
        <dbReference type="EMBL" id="MBP2451974.1"/>
    </source>
</evidence>
<reference evidence="2 3" key="1">
    <citation type="submission" date="2021-03" db="EMBL/GenBank/DDBJ databases">
        <title>Sequencing the genomes of 1000 actinobacteria strains.</title>
        <authorList>
            <person name="Klenk H.-P."/>
        </authorList>
    </citation>
    <scope>NUCLEOTIDE SEQUENCE [LARGE SCALE GENOMIC DNA]</scope>
    <source>
        <strain evidence="2 3">DSM 46713</strain>
    </source>
</reference>
<dbReference type="Proteomes" id="UP000694460">
    <property type="component" value="Unassembled WGS sequence"/>
</dbReference>
<comment type="caution">
    <text evidence="2">The sequence shown here is derived from an EMBL/GenBank/DDBJ whole genome shotgun (WGS) entry which is preliminary data.</text>
</comment>
<gene>
    <name evidence="2" type="ORF">JOF57_001887</name>
</gene>
<dbReference type="EMBL" id="JAGIOP010000002">
    <property type="protein sequence ID" value="MBP2451974.1"/>
    <property type="molecule type" value="Genomic_DNA"/>
</dbReference>